<evidence type="ECO:0000313" key="2">
    <source>
        <dbReference type="EMBL" id="KAK0615030.1"/>
    </source>
</evidence>
<feature type="transmembrane region" description="Helical" evidence="1">
    <location>
        <begin position="81"/>
        <end position="102"/>
    </location>
</feature>
<keyword evidence="3" id="KW-1185">Reference proteome</keyword>
<organism evidence="2 3">
    <name type="scientific">Bombardia bombarda</name>
    <dbReference type="NCBI Taxonomy" id="252184"/>
    <lineage>
        <taxon>Eukaryota</taxon>
        <taxon>Fungi</taxon>
        <taxon>Dikarya</taxon>
        <taxon>Ascomycota</taxon>
        <taxon>Pezizomycotina</taxon>
        <taxon>Sordariomycetes</taxon>
        <taxon>Sordariomycetidae</taxon>
        <taxon>Sordariales</taxon>
        <taxon>Lasiosphaeriaceae</taxon>
        <taxon>Bombardia</taxon>
    </lineage>
</organism>
<dbReference type="AlphaFoldDB" id="A0AA39WGP4"/>
<dbReference type="EMBL" id="JAULSR010000007">
    <property type="protein sequence ID" value="KAK0615030.1"/>
    <property type="molecule type" value="Genomic_DNA"/>
</dbReference>
<gene>
    <name evidence="2" type="ORF">B0T17DRAFT_375883</name>
</gene>
<proteinExistence type="predicted"/>
<comment type="caution">
    <text evidence="2">The sequence shown here is derived from an EMBL/GenBank/DDBJ whole genome shotgun (WGS) entry which is preliminary data.</text>
</comment>
<protein>
    <submittedName>
        <fullName evidence="2">Uncharacterized protein</fullName>
    </submittedName>
</protein>
<evidence type="ECO:0000313" key="3">
    <source>
        <dbReference type="Proteomes" id="UP001174934"/>
    </source>
</evidence>
<keyword evidence="1" id="KW-1133">Transmembrane helix</keyword>
<reference evidence="2" key="1">
    <citation type="submission" date="2023-06" db="EMBL/GenBank/DDBJ databases">
        <title>Genome-scale phylogeny and comparative genomics of the fungal order Sordariales.</title>
        <authorList>
            <consortium name="Lawrence Berkeley National Laboratory"/>
            <person name="Hensen N."/>
            <person name="Bonometti L."/>
            <person name="Westerberg I."/>
            <person name="Brannstrom I.O."/>
            <person name="Guillou S."/>
            <person name="Cros-Aarteil S."/>
            <person name="Calhoun S."/>
            <person name="Haridas S."/>
            <person name="Kuo A."/>
            <person name="Mondo S."/>
            <person name="Pangilinan J."/>
            <person name="Riley R."/>
            <person name="LaButti K."/>
            <person name="Andreopoulos B."/>
            <person name="Lipzen A."/>
            <person name="Chen C."/>
            <person name="Yanf M."/>
            <person name="Daum C."/>
            <person name="Ng V."/>
            <person name="Clum A."/>
            <person name="Steindorff A."/>
            <person name="Ohm R."/>
            <person name="Martin F."/>
            <person name="Silar P."/>
            <person name="Natvig D."/>
            <person name="Lalanne C."/>
            <person name="Gautier V."/>
            <person name="Ament-velasquez S.L."/>
            <person name="Kruys A."/>
            <person name="Hutchinson M.I."/>
            <person name="Powell A.J."/>
            <person name="Barry K."/>
            <person name="Miller A.N."/>
            <person name="Grigoriev I.V."/>
            <person name="Debuchy R."/>
            <person name="Gladieux P."/>
            <person name="Thoren M.H."/>
            <person name="Johannesson H."/>
        </authorList>
    </citation>
    <scope>NUCLEOTIDE SEQUENCE</scope>
    <source>
        <strain evidence="2">SMH3391-2</strain>
    </source>
</reference>
<name>A0AA39WGP4_9PEZI</name>
<accession>A0AA39WGP4</accession>
<keyword evidence="1" id="KW-0812">Transmembrane</keyword>
<evidence type="ECO:0000256" key="1">
    <source>
        <dbReference type="SAM" id="Phobius"/>
    </source>
</evidence>
<keyword evidence="1" id="KW-0472">Membrane</keyword>
<feature type="transmembrane region" description="Helical" evidence="1">
    <location>
        <begin position="12"/>
        <end position="33"/>
    </location>
</feature>
<dbReference type="Proteomes" id="UP001174934">
    <property type="component" value="Unassembled WGS sequence"/>
</dbReference>
<sequence length="157" mass="17752">MRMRCSPTFSHGFPFSPQLFFSAAAVAPLTYMIRYHCEPFVPLARNTLSLNTHMPNRCVAAKKEGEVCSFVDLQYNQKKGMIWRGVGCTALSLSAQVAYLSYTRYSRRFDGRGGIFSATGERLSPGSGVRKHIPRRIWSTRPMIRYTLHAKLVAGRQ</sequence>